<gene>
    <name evidence="1" type="ORF">I550_1072</name>
</gene>
<reference evidence="1 2" key="1">
    <citation type="submission" date="2013-12" db="EMBL/GenBank/DDBJ databases">
        <authorList>
            <person name="Zelazny A."/>
            <person name="Olivier K."/>
            <person name="Holland S."/>
            <person name="Lenaerts A."/>
            <person name="Ordway D."/>
            <person name="DeGroote M.A."/>
            <person name="Parker T."/>
            <person name="Sizemore C."/>
            <person name="Tallon L.J."/>
            <person name="Sadzewicz L.K."/>
            <person name="Sengamalay N."/>
            <person name="Fraser C.M."/>
            <person name="Hine E."/>
            <person name="Shefchek K.A."/>
            <person name="Das S.P."/>
            <person name="Tettelin H."/>
        </authorList>
    </citation>
    <scope>NUCLEOTIDE SEQUENCE [LARGE SCALE GENOMIC DNA]</scope>
    <source>
        <strain evidence="1 2">1956</strain>
    </source>
</reference>
<dbReference type="AlphaFoldDB" id="X8CRR3"/>
<dbReference type="Proteomes" id="UP000020825">
    <property type="component" value="Unassembled WGS sequence"/>
</dbReference>
<accession>X8CRR3</accession>
<protein>
    <submittedName>
        <fullName evidence="1">Uncharacterized protein</fullName>
    </submittedName>
</protein>
<comment type="caution">
    <text evidence="1">The sequence shown here is derived from an EMBL/GenBank/DDBJ whole genome shotgun (WGS) entry which is preliminary data.</text>
</comment>
<dbReference type="PATRIC" id="fig|1299331.3.peg.1044"/>
<evidence type="ECO:0000313" key="1">
    <source>
        <dbReference type="EMBL" id="EUA57940.1"/>
    </source>
</evidence>
<dbReference type="EMBL" id="JAOG01000001">
    <property type="protein sequence ID" value="EUA57940.1"/>
    <property type="molecule type" value="Genomic_DNA"/>
</dbReference>
<evidence type="ECO:0000313" key="2">
    <source>
        <dbReference type="Proteomes" id="UP000020825"/>
    </source>
</evidence>
<proteinExistence type="predicted"/>
<sequence length="42" mass="4577">MPLHGIREWPPLREPVVVNSSRHGVGYTRRARPASGQAANGV</sequence>
<organism evidence="1 2">
    <name type="scientific">Mycobacterium intracellulare 1956</name>
    <dbReference type="NCBI Taxonomy" id="1299331"/>
    <lineage>
        <taxon>Bacteria</taxon>
        <taxon>Bacillati</taxon>
        <taxon>Actinomycetota</taxon>
        <taxon>Actinomycetes</taxon>
        <taxon>Mycobacteriales</taxon>
        <taxon>Mycobacteriaceae</taxon>
        <taxon>Mycobacterium</taxon>
        <taxon>Mycobacterium avium complex (MAC)</taxon>
    </lineage>
</organism>
<name>X8CRR3_MYCIT</name>